<name>A0A316YAQ3_9BASI</name>
<dbReference type="SUPFAM" id="SSF54427">
    <property type="entry name" value="NTF2-like"/>
    <property type="match status" value="1"/>
</dbReference>
<dbReference type="OrthoDB" id="4877617at2759"/>
<reference evidence="2 3" key="1">
    <citation type="journal article" date="2018" name="Mol. Biol. Evol.">
        <title>Broad Genomic Sampling Reveals a Smut Pathogenic Ancestry of the Fungal Clade Ustilaginomycotina.</title>
        <authorList>
            <person name="Kijpornyongpan T."/>
            <person name="Mondo S.J."/>
            <person name="Barry K."/>
            <person name="Sandor L."/>
            <person name="Lee J."/>
            <person name="Lipzen A."/>
            <person name="Pangilinan J."/>
            <person name="LaButti K."/>
            <person name="Hainaut M."/>
            <person name="Henrissat B."/>
            <person name="Grigoriev I.V."/>
            <person name="Spatafora J.W."/>
            <person name="Aime M.C."/>
        </authorList>
    </citation>
    <scope>NUCLEOTIDE SEQUENCE [LARGE SCALE GENOMIC DNA]</scope>
    <source>
        <strain evidence="2 3">MCA 4198</strain>
    </source>
</reference>
<evidence type="ECO:0000259" key="1">
    <source>
        <dbReference type="Pfam" id="PF14534"/>
    </source>
</evidence>
<protein>
    <recommendedName>
        <fullName evidence="1">DUF4440 domain-containing protein</fullName>
    </recommendedName>
</protein>
<organism evidence="2 3">
    <name type="scientific">Acaromyces ingoldii</name>
    <dbReference type="NCBI Taxonomy" id="215250"/>
    <lineage>
        <taxon>Eukaryota</taxon>
        <taxon>Fungi</taxon>
        <taxon>Dikarya</taxon>
        <taxon>Basidiomycota</taxon>
        <taxon>Ustilaginomycotina</taxon>
        <taxon>Exobasidiomycetes</taxon>
        <taxon>Exobasidiales</taxon>
        <taxon>Cryptobasidiaceae</taxon>
        <taxon>Acaromyces</taxon>
    </lineage>
</organism>
<accession>A0A316YAQ3</accession>
<feature type="domain" description="DUF4440" evidence="1">
    <location>
        <begin position="22"/>
        <end position="113"/>
    </location>
</feature>
<dbReference type="Proteomes" id="UP000245768">
    <property type="component" value="Unassembled WGS sequence"/>
</dbReference>
<dbReference type="InterPro" id="IPR027843">
    <property type="entry name" value="DUF4440"/>
</dbReference>
<sequence length="124" mass="14418">MSEQDIKELTALNLAYLHSDEYSDVARYEEMLTEDFHASLPDYSLLNRKEFLDMIGKPRPFTELQCQDVKIRVLPGTKFALIHARMAYRTKSDGVVRHGRYTDEYQERNGKWMCVGGNVIAEKL</sequence>
<gene>
    <name evidence="2" type="ORF">FA10DRAFT_289479</name>
</gene>
<dbReference type="InParanoid" id="A0A316YAQ3"/>
<proteinExistence type="predicted"/>
<dbReference type="EMBL" id="KZ819642">
    <property type="protein sequence ID" value="PWN86900.1"/>
    <property type="molecule type" value="Genomic_DNA"/>
</dbReference>
<dbReference type="AlphaFoldDB" id="A0A316YAQ3"/>
<dbReference type="InterPro" id="IPR032710">
    <property type="entry name" value="NTF2-like_dom_sf"/>
</dbReference>
<keyword evidence="3" id="KW-1185">Reference proteome</keyword>
<dbReference type="GeneID" id="37046214"/>
<dbReference type="Gene3D" id="3.10.450.50">
    <property type="match status" value="1"/>
</dbReference>
<dbReference type="RefSeq" id="XP_025374098.1">
    <property type="nucleotide sequence ID" value="XM_025524298.1"/>
</dbReference>
<evidence type="ECO:0000313" key="2">
    <source>
        <dbReference type="EMBL" id="PWN86900.1"/>
    </source>
</evidence>
<dbReference type="Pfam" id="PF14534">
    <property type="entry name" value="DUF4440"/>
    <property type="match status" value="1"/>
</dbReference>
<evidence type="ECO:0000313" key="3">
    <source>
        <dbReference type="Proteomes" id="UP000245768"/>
    </source>
</evidence>